<protein>
    <submittedName>
        <fullName evidence="2">DUF4199 domain-containing protein</fullName>
    </submittedName>
</protein>
<evidence type="ECO:0000256" key="1">
    <source>
        <dbReference type="SAM" id="Phobius"/>
    </source>
</evidence>
<dbReference type="RefSeq" id="WP_379810321.1">
    <property type="nucleotide sequence ID" value="NZ_JBHUPC010000010.1"/>
</dbReference>
<reference evidence="3" key="1">
    <citation type="journal article" date="2019" name="Int. J. Syst. Evol. Microbiol.">
        <title>The Global Catalogue of Microorganisms (GCM) 10K type strain sequencing project: providing services to taxonomists for standard genome sequencing and annotation.</title>
        <authorList>
            <consortium name="The Broad Institute Genomics Platform"/>
            <consortium name="The Broad Institute Genome Sequencing Center for Infectious Disease"/>
            <person name="Wu L."/>
            <person name="Ma J."/>
        </authorList>
    </citation>
    <scope>NUCLEOTIDE SEQUENCE [LARGE SCALE GENOMIC DNA]</scope>
    <source>
        <strain evidence="3">KCTC 22671</strain>
    </source>
</reference>
<feature type="transmembrane region" description="Helical" evidence="1">
    <location>
        <begin position="12"/>
        <end position="30"/>
    </location>
</feature>
<evidence type="ECO:0000313" key="2">
    <source>
        <dbReference type="EMBL" id="MFD2890817.1"/>
    </source>
</evidence>
<keyword evidence="1" id="KW-0472">Membrane</keyword>
<feature type="transmembrane region" description="Helical" evidence="1">
    <location>
        <begin position="147"/>
        <end position="168"/>
    </location>
</feature>
<feature type="transmembrane region" description="Helical" evidence="1">
    <location>
        <begin position="36"/>
        <end position="56"/>
    </location>
</feature>
<evidence type="ECO:0000313" key="3">
    <source>
        <dbReference type="Proteomes" id="UP001597534"/>
    </source>
</evidence>
<keyword evidence="3" id="KW-1185">Reference proteome</keyword>
<dbReference type="Pfam" id="PF13858">
    <property type="entry name" value="DUF4199"/>
    <property type="match status" value="1"/>
</dbReference>
<comment type="caution">
    <text evidence="2">The sequence shown here is derived from an EMBL/GenBank/DDBJ whole genome shotgun (WGS) entry which is preliminary data.</text>
</comment>
<feature type="transmembrane region" description="Helical" evidence="1">
    <location>
        <begin position="76"/>
        <end position="98"/>
    </location>
</feature>
<dbReference type="Proteomes" id="UP001597534">
    <property type="component" value="Unassembled WGS sequence"/>
</dbReference>
<keyword evidence="1" id="KW-0812">Transmembrane</keyword>
<sequence length="175" mass="19615">MNEIIKKNGVKFGLITGIVVLLINLMLYLIDLKLFISTWISAGLFLFYFIISLLVFIQTKKDLGGFISLKEGFTAYFLSIVIGFAISISFNIILFNLIDPEAKETIKELGIEAFVNMMRKFGTPNAQLKEMATKMEEQDQFAVGSQIMGYGINLLFGAIYGVILAAIFKKDKPVF</sequence>
<proteinExistence type="predicted"/>
<organism evidence="2 3">
    <name type="scientific">Flavobacterium chuncheonense</name>
    <dbReference type="NCBI Taxonomy" id="2026653"/>
    <lineage>
        <taxon>Bacteria</taxon>
        <taxon>Pseudomonadati</taxon>
        <taxon>Bacteroidota</taxon>
        <taxon>Flavobacteriia</taxon>
        <taxon>Flavobacteriales</taxon>
        <taxon>Flavobacteriaceae</taxon>
        <taxon>Flavobacterium</taxon>
    </lineage>
</organism>
<name>A0ABW5YJ77_9FLAO</name>
<dbReference type="EMBL" id="JBHUPC010000010">
    <property type="protein sequence ID" value="MFD2890817.1"/>
    <property type="molecule type" value="Genomic_DNA"/>
</dbReference>
<gene>
    <name evidence="2" type="ORF">ACFS5J_02185</name>
</gene>
<accession>A0ABW5YJ77</accession>
<keyword evidence="1" id="KW-1133">Transmembrane helix</keyword>
<dbReference type="InterPro" id="IPR025250">
    <property type="entry name" value="DUF4199"/>
</dbReference>